<proteinExistence type="predicted"/>
<reference evidence="1" key="1">
    <citation type="submission" date="2020-11" db="EMBL/GenBank/DDBJ databases">
        <authorList>
            <consortium name="DOE Joint Genome Institute"/>
            <person name="Ahrendt S."/>
            <person name="Riley R."/>
            <person name="Andreopoulos W."/>
            <person name="Labutti K."/>
            <person name="Pangilinan J."/>
            <person name="Ruiz-Duenas F.J."/>
            <person name="Barrasa J.M."/>
            <person name="Sanchez-Garcia M."/>
            <person name="Camarero S."/>
            <person name="Miyauchi S."/>
            <person name="Serrano A."/>
            <person name="Linde D."/>
            <person name="Babiker R."/>
            <person name="Drula E."/>
            <person name="Ayuso-Fernandez I."/>
            <person name="Pacheco R."/>
            <person name="Padilla G."/>
            <person name="Ferreira P."/>
            <person name="Barriuso J."/>
            <person name="Kellner H."/>
            <person name="Castanera R."/>
            <person name="Alfaro M."/>
            <person name="Ramirez L."/>
            <person name="Pisabarro A.G."/>
            <person name="Kuo A."/>
            <person name="Tritt A."/>
            <person name="Lipzen A."/>
            <person name="He G."/>
            <person name="Yan M."/>
            <person name="Ng V."/>
            <person name="Cullen D."/>
            <person name="Martin F."/>
            <person name="Rosso M.-N."/>
            <person name="Henrissat B."/>
            <person name="Hibbett D."/>
            <person name="Martinez A.T."/>
            <person name="Grigoriev I.V."/>
        </authorList>
    </citation>
    <scope>NUCLEOTIDE SEQUENCE</scope>
    <source>
        <strain evidence="1">MF-IS2</strain>
    </source>
</reference>
<dbReference type="OrthoDB" id="2688210at2759"/>
<dbReference type="Proteomes" id="UP000807342">
    <property type="component" value="Unassembled WGS sequence"/>
</dbReference>
<evidence type="ECO:0000313" key="2">
    <source>
        <dbReference type="Proteomes" id="UP000807342"/>
    </source>
</evidence>
<dbReference type="AlphaFoldDB" id="A0A9P6BVS4"/>
<comment type="caution">
    <text evidence="1">The sequence shown here is derived from an EMBL/GenBank/DDBJ whole genome shotgun (WGS) entry which is preliminary data.</text>
</comment>
<organism evidence="1 2">
    <name type="scientific">Macrolepiota fuliginosa MF-IS2</name>
    <dbReference type="NCBI Taxonomy" id="1400762"/>
    <lineage>
        <taxon>Eukaryota</taxon>
        <taxon>Fungi</taxon>
        <taxon>Dikarya</taxon>
        <taxon>Basidiomycota</taxon>
        <taxon>Agaricomycotina</taxon>
        <taxon>Agaricomycetes</taxon>
        <taxon>Agaricomycetidae</taxon>
        <taxon>Agaricales</taxon>
        <taxon>Agaricineae</taxon>
        <taxon>Agaricaceae</taxon>
        <taxon>Macrolepiota</taxon>
    </lineage>
</organism>
<keyword evidence="2" id="KW-1185">Reference proteome</keyword>
<name>A0A9P6BVS4_9AGAR</name>
<protein>
    <submittedName>
        <fullName evidence="1">Uncharacterized protein</fullName>
    </submittedName>
</protein>
<dbReference type="EMBL" id="MU153688">
    <property type="protein sequence ID" value="KAF9439675.1"/>
    <property type="molecule type" value="Genomic_DNA"/>
</dbReference>
<sequence length="178" mass="21120">MDRVLQLSMYALKRLKNFDYIKLWYFTPQGCDEAILLDQTCNQDALALMQVNSIMTLRLIDAVTASKNVLSDEALSWDHICLAQQVMLHHMKELAWEEEYIFVLADFFLRLHLHPKRLHKHWQEAIILYQAQIRQDWHRKLSNIHAEEVFNISAINENLLKDLVEKVSDQKKAKMMQQ</sequence>
<evidence type="ECO:0000313" key="1">
    <source>
        <dbReference type="EMBL" id="KAF9439675.1"/>
    </source>
</evidence>
<accession>A0A9P6BVS4</accession>
<gene>
    <name evidence="1" type="ORF">P691DRAFT_769152</name>
</gene>